<feature type="chain" id="PRO_5047470053" description="Esterase Ig-like N-terminal domain-containing protein" evidence="1">
    <location>
        <begin position="27"/>
        <end position="184"/>
    </location>
</feature>
<keyword evidence="1" id="KW-0732">Signal</keyword>
<reference evidence="3" key="1">
    <citation type="submission" date="2022-12" db="EMBL/GenBank/DDBJ databases">
        <title>Complete genome sequence of an Australian strain of Rouxiella badensis DAR84756 and resolution of the R. badensis DSM100043 and R. chamberiensis DSM28324 genomes.</title>
        <authorList>
            <person name="Paul S."/>
            <person name="Anderson P.J."/>
            <person name="Maynard G."/>
            <person name="Dyall-Smith M."/>
            <person name="Kudinha T."/>
        </authorList>
    </citation>
    <scope>NUCLEOTIDE SEQUENCE</scope>
    <source>
        <strain evidence="3">DSM 28324</strain>
    </source>
</reference>
<gene>
    <name evidence="3" type="ORF">O1V66_05090</name>
</gene>
<dbReference type="InterPro" id="IPR006311">
    <property type="entry name" value="TAT_signal"/>
</dbReference>
<dbReference type="EMBL" id="CP114058">
    <property type="protein sequence ID" value="WAT02061.1"/>
    <property type="molecule type" value="Genomic_DNA"/>
</dbReference>
<protein>
    <recommendedName>
        <fullName evidence="2">Esterase Ig-like N-terminal domain-containing protein</fullName>
    </recommendedName>
</protein>
<sequence length="184" mass="20337">MKTRRQFLVMTAGVGVALTMRVPAMAAADSTSAAAMALQKSTAITEVFGNGIRLVGIAVQYNQPIESTELSPEDFSVENRTITDVFTSTSADPADKKPTGAYVIIMLSPDDKNALLAQKQSAPTANPGRRTTRHLRKADRVMRVTFPSMTRSIPRLRRPLSRQKFSATKRVRRCHALRKPRPNR</sequence>
<dbReference type="Pfam" id="PF18435">
    <property type="entry name" value="EstA_Ig_like"/>
    <property type="match status" value="1"/>
</dbReference>
<dbReference type="InterPro" id="IPR041172">
    <property type="entry name" value="EstA_Ig-like_N"/>
</dbReference>
<name>A0ABY7HRM8_9GAMM</name>
<dbReference type="Proteomes" id="UP001164712">
    <property type="component" value="Chromosome"/>
</dbReference>
<evidence type="ECO:0000313" key="4">
    <source>
        <dbReference type="Proteomes" id="UP001164712"/>
    </source>
</evidence>
<proteinExistence type="predicted"/>
<organism evidence="3 4">
    <name type="scientific">Rouxiella chamberiensis</name>
    <dbReference type="NCBI Taxonomy" id="1513468"/>
    <lineage>
        <taxon>Bacteria</taxon>
        <taxon>Pseudomonadati</taxon>
        <taxon>Pseudomonadota</taxon>
        <taxon>Gammaproteobacteria</taxon>
        <taxon>Enterobacterales</taxon>
        <taxon>Yersiniaceae</taxon>
        <taxon>Rouxiella</taxon>
    </lineage>
</organism>
<evidence type="ECO:0000313" key="3">
    <source>
        <dbReference type="EMBL" id="WAT02061.1"/>
    </source>
</evidence>
<feature type="domain" description="Esterase Ig-like N-terminal" evidence="2">
    <location>
        <begin position="42"/>
        <end position="129"/>
    </location>
</feature>
<evidence type="ECO:0000256" key="1">
    <source>
        <dbReference type="SAM" id="SignalP"/>
    </source>
</evidence>
<feature type="signal peptide" evidence="1">
    <location>
        <begin position="1"/>
        <end position="26"/>
    </location>
</feature>
<accession>A0ABY7HRM8</accession>
<dbReference type="PROSITE" id="PS51318">
    <property type="entry name" value="TAT"/>
    <property type="match status" value="1"/>
</dbReference>
<keyword evidence="4" id="KW-1185">Reference proteome</keyword>
<evidence type="ECO:0000259" key="2">
    <source>
        <dbReference type="Pfam" id="PF18435"/>
    </source>
</evidence>
<dbReference type="Gene3D" id="2.60.40.2180">
    <property type="match status" value="1"/>
</dbReference>